<dbReference type="Gene3D" id="3.30.1230.10">
    <property type="entry name" value="YlxR-like"/>
    <property type="match status" value="1"/>
</dbReference>
<gene>
    <name evidence="3" type="ORF">GIS00_07140</name>
</gene>
<reference evidence="3 4" key="1">
    <citation type="submission" date="2019-11" db="EMBL/GenBank/DDBJ databases">
        <authorList>
            <person name="Jiang L.-Q."/>
        </authorList>
    </citation>
    <scope>NUCLEOTIDE SEQUENCE [LARGE SCALE GENOMIC DNA]</scope>
    <source>
        <strain evidence="3 4">YIM 132087</strain>
    </source>
</reference>
<proteinExistence type="predicted"/>
<accession>A0A7K1FI19</accession>
<dbReference type="InterPro" id="IPR035931">
    <property type="entry name" value="YlxR-like_sf"/>
</dbReference>
<evidence type="ECO:0000313" key="3">
    <source>
        <dbReference type="EMBL" id="MTD13716.1"/>
    </source>
</evidence>
<dbReference type="SUPFAM" id="SSF64376">
    <property type="entry name" value="YlxR-like"/>
    <property type="match status" value="1"/>
</dbReference>
<dbReference type="InterPro" id="IPR037465">
    <property type="entry name" value="YlxR"/>
</dbReference>
<dbReference type="Proteomes" id="UP000460221">
    <property type="component" value="Unassembled WGS sequence"/>
</dbReference>
<keyword evidence="4" id="KW-1185">Reference proteome</keyword>
<dbReference type="EMBL" id="WLYK01000001">
    <property type="protein sequence ID" value="MTD13716.1"/>
    <property type="molecule type" value="Genomic_DNA"/>
</dbReference>
<dbReference type="InterPro" id="IPR007393">
    <property type="entry name" value="YlxR_dom"/>
</dbReference>
<dbReference type="PANTHER" id="PTHR34215">
    <property type="entry name" value="BLL0784 PROTEIN"/>
    <property type="match status" value="1"/>
</dbReference>
<feature type="domain" description="YlxR" evidence="2">
    <location>
        <begin position="16"/>
        <end position="79"/>
    </location>
</feature>
<name>A0A7K1FI19_9ACTN</name>
<dbReference type="PANTHER" id="PTHR34215:SF1">
    <property type="entry name" value="YLXR DOMAIN-CONTAINING PROTEIN"/>
    <property type="match status" value="1"/>
</dbReference>
<comment type="caution">
    <text evidence="3">The sequence shown here is derived from an EMBL/GenBank/DDBJ whole genome shotgun (WGS) entry which is preliminary data.</text>
</comment>
<evidence type="ECO:0000256" key="1">
    <source>
        <dbReference type="SAM" id="MobiDB-lite"/>
    </source>
</evidence>
<dbReference type="RefSeq" id="WP_154767510.1">
    <property type="nucleotide sequence ID" value="NZ_WLYK01000001.1"/>
</dbReference>
<dbReference type="AlphaFoldDB" id="A0A7K1FI19"/>
<feature type="region of interest" description="Disordered" evidence="1">
    <location>
        <begin position="79"/>
        <end position="127"/>
    </location>
</feature>
<dbReference type="CDD" id="cd00279">
    <property type="entry name" value="YlxR"/>
    <property type="match status" value="1"/>
</dbReference>
<organism evidence="3 4">
    <name type="scientific">Nakamurella alba</name>
    <dbReference type="NCBI Taxonomy" id="2665158"/>
    <lineage>
        <taxon>Bacteria</taxon>
        <taxon>Bacillati</taxon>
        <taxon>Actinomycetota</taxon>
        <taxon>Actinomycetes</taxon>
        <taxon>Nakamurellales</taxon>
        <taxon>Nakamurellaceae</taxon>
        <taxon>Nakamurella</taxon>
    </lineage>
</organism>
<protein>
    <submittedName>
        <fullName evidence="3">DUF448 domain-containing protein</fullName>
    </submittedName>
</protein>
<sequence>MSPGTSSTGARPEPTRTCIGCRRREPVSVLLRVVAGDGTLVPDPRRRLPGRGAWLHPDEGCLALAERRKAFGRALRRSEPLDGSTVRQFVAATGSPEAAGPPDPGPNRTPAVEPPRQEAGRPIVSTP</sequence>
<dbReference type="Pfam" id="PF04296">
    <property type="entry name" value="YlxR"/>
    <property type="match status" value="1"/>
</dbReference>
<evidence type="ECO:0000259" key="2">
    <source>
        <dbReference type="Pfam" id="PF04296"/>
    </source>
</evidence>
<evidence type="ECO:0000313" key="4">
    <source>
        <dbReference type="Proteomes" id="UP000460221"/>
    </source>
</evidence>